<dbReference type="OrthoDB" id="191139at2759"/>
<organism evidence="4 5">
    <name type="scientific">Exophiala spinifera</name>
    <dbReference type="NCBI Taxonomy" id="91928"/>
    <lineage>
        <taxon>Eukaryota</taxon>
        <taxon>Fungi</taxon>
        <taxon>Dikarya</taxon>
        <taxon>Ascomycota</taxon>
        <taxon>Pezizomycotina</taxon>
        <taxon>Eurotiomycetes</taxon>
        <taxon>Chaetothyriomycetidae</taxon>
        <taxon>Chaetothyriales</taxon>
        <taxon>Herpotrichiellaceae</taxon>
        <taxon>Exophiala</taxon>
    </lineage>
</organism>
<dbReference type="GO" id="GO:0016491">
    <property type="term" value="F:oxidoreductase activity"/>
    <property type="evidence" value="ECO:0007669"/>
    <property type="project" value="UniProtKB-KW"/>
</dbReference>
<evidence type="ECO:0000313" key="4">
    <source>
        <dbReference type="EMBL" id="KIW17908.1"/>
    </source>
</evidence>
<keyword evidence="2" id="KW-0521">NADP</keyword>
<dbReference type="InterPro" id="IPR002347">
    <property type="entry name" value="SDR_fam"/>
</dbReference>
<comment type="similarity">
    <text evidence="1">Belongs to the short-chain dehydrogenases/reductases (SDR) family.</text>
</comment>
<evidence type="ECO:0000256" key="3">
    <source>
        <dbReference type="ARBA" id="ARBA00023002"/>
    </source>
</evidence>
<accession>A0A0D2BFY5</accession>
<dbReference type="GeneID" id="27332186"/>
<evidence type="ECO:0000256" key="2">
    <source>
        <dbReference type="ARBA" id="ARBA00022857"/>
    </source>
</evidence>
<evidence type="ECO:0000256" key="1">
    <source>
        <dbReference type="ARBA" id="ARBA00006484"/>
    </source>
</evidence>
<keyword evidence="5" id="KW-1185">Reference proteome</keyword>
<sequence>MASKTLSPRIEAFFPTFFYRTQFCEKQPAFAPELTLSSKVAIVTGSSGGLGYASAKQLLALNLSHLILAVRSVEKGEKAAISLRAQFPKAKIEVWKLDMCSYSSVRDFAHRVETDLTRLDIAILNAGLVKGSYTLVKETGHEETVQVNYLSTVLLALLLIPSLRAKRAAGGQPGKVTIVNSGLSLTGKLPLDPKKPNQSILASFDDKGKFSSTPWYNNSKTLMHLFLWKLSEHLSADDVIVNAVDPGYVKGTENLNNMPKIGAIMAKALAAVTGRTVQVGASTYIDAVAVKGKESHCCFLTSWKIHPFAPFLYTPEGKKLIEQLWQETLTELQFANPEALLSGKH</sequence>
<dbReference type="PRINTS" id="PR00081">
    <property type="entry name" value="GDHRDH"/>
</dbReference>
<dbReference type="HOGENOM" id="CLU_010194_44_4_1"/>
<dbReference type="RefSeq" id="XP_016238124.1">
    <property type="nucleotide sequence ID" value="XM_016379447.1"/>
</dbReference>
<dbReference type="VEuPathDB" id="FungiDB:PV08_05103"/>
<dbReference type="PANTHER" id="PTHR24320">
    <property type="entry name" value="RETINOL DEHYDROGENASE"/>
    <property type="match status" value="1"/>
</dbReference>
<dbReference type="Gene3D" id="3.40.50.720">
    <property type="entry name" value="NAD(P)-binding Rossmann-like Domain"/>
    <property type="match status" value="1"/>
</dbReference>
<dbReference type="STRING" id="91928.A0A0D2BFY5"/>
<dbReference type="InterPro" id="IPR036291">
    <property type="entry name" value="NAD(P)-bd_dom_sf"/>
</dbReference>
<dbReference type="Proteomes" id="UP000053328">
    <property type="component" value="Unassembled WGS sequence"/>
</dbReference>
<evidence type="ECO:0008006" key="6">
    <source>
        <dbReference type="Google" id="ProtNLM"/>
    </source>
</evidence>
<dbReference type="Pfam" id="PF00106">
    <property type="entry name" value="adh_short"/>
    <property type="match status" value="1"/>
</dbReference>
<gene>
    <name evidence="4" type="ORF">PV08_05103</name>
</gene>
<dbReference type="AlphaFoldDB" id="A0A0D2BFY5"/>
<dbReference type="SUPFAM" id="SSF51735">
    <property type="entry name" value="NAD(P)-binding Rossmann-fold domains"/>
    <property type="match status" value="1"/>
</dbReference>
<reference evidence="4 5" key="1">
    <citation type="submission" date="2015-01" db="EMBL/GenBank/DDBJ databases">
        <title>The Genome Sequence of Exophiala spinifera CBS89968.</title>
        <authorList>
            <consortium name="The Broad Institute Genomics Platform"/>
            <person name="Cuomo C."/>
            <person name="de Hoog S."/>
            <person name="Gorbushina A."/>
            <person name="Stielow B."/>
            <person name="Teixiera M."/>
            <person name="Abouelleil A."/>
            <person name="Chapman S.B."/>
            <person name="Priest M."/>
            <person name="Young S.K."/>
            <person name="Wortman J."/>
            <person name="Nusbaum C."/>
            <person name="Birren B."/>
        </authorList>
    </citation>
    <scope>NUCLEOTIDE SEQUENCE [LARGE SCALE GENOMIC DNA]</scope>
    <source>
        <strain evidence="4 5">CBS 89968</strain>
    </source>
</reference>
<evidence type="ECO:0000313" key="5">
    <source>
        <dbReference type="Proteomes" id="UP000053328"/>
    </source>
</evidence>
<protein>
    <recommendedName>
        <fullName evidence="6">Short-chain dehydrogenase/reductase family protein</fullName>
    </recommendedName>
</protein>
<keyword evidence="3" id="KW-0560">Oxidoreductase</keyword>
<proteinExistence type="inferred from homology"/>
<dbReference type="EMBL" id="KN847494">
    <property type="protein sequence ID" value="KIW17908.1"/>
    <property type="molecule type" value="Genomic_DNA"/>
</dbReference>
<name>A0A0D2BFY5_9EURO</name>
<dbReference type="PANTHER" id="PTHR24320:SF252">
    <property type="entry name" value="DEHYDROGENASE_REDUCTASE FAMILY PROTEIN, PUTATIVE (AFU_ORTHOLOGUE AFUA_3G08550)-RELATED"/>
    <property type="match status" value="1"/>
</dbReference>